<dbReference type="NCBIfam" id="TIGR00231">
    <property type="entry name" value="small_GTP"/>
    <property type="match status" value="1"/>
</dbReference>
<dbReference type="PANTHER" id="PTHR42714">
    <property type="entry name" value="TRNA MODIFICATION GTPASE GTPBP3"/>
    <property type="match status" value="1"/>
</dbReference>
<name>A0A8J2M903_9BILA</name>
<dbReference type="GO" id="GO:0002098">
    <property type="term" value="P:tRNA wobble uridine modification"/>
    <property type="evidence" value="ECO:0007669"/>
    <property type="project" value="TreeGrafter"/>
</dbReference>
<dbReference type="InterPro" id="IPR027266">
    <property type="entry name" value="TrmE/GcvT-like"/>
</dbReference>
<dbReference type="InterPro" id="IPR005225">
    <property type="entry name" value="Small_GTP-bd"/>
</dbReference>
<evidence type="ECO:0000256" key="1">
    <source>
        <dbReference type="ARBA" id="ARBA00004173"/>
    </source>
</evidence>
<sequence>MREIYTAMRCLKHYSTIFAVSSGALPAAISVIRVSGKESRRCLEELTGRKKILPRRLFYANIRRNGELIDRGMAVFLPGPKTSTGEDVAEFYVHGSRAVVDCLLEALAQIDNMEPAKAGEFTKRAFFNGKMTLQEVQSLACLLAARTQRQRRLALHVNTLDKAMEGIRKQLIEMRASVEASIDFGDDIGFHWEDIHVAVNSMINELSSIREQMHRGTLITNGLRIVILGQTNVGKSSLFNRIANRDMAIVSDIEGTTRDSLEATVQLSSIPVTIVDTAGIREIPLDSLEAEGIKRTLKRAVEADIVIVVIDSSACKDFETDVRSVLSWCHLEENASVFVALNKCDLHSVPNNVLLPWPAVNTSCISGEGINSLLEIICEHINKLCPMSDDSAVLSSPVHRLLMKESILVLRKALKANDIAIVAELLRDVSDYVGEMSGAIVNEQILDQIFSSFCIGK</sequence>
<dbReference type="AlphaFoldDB" id="A0A8J2M903"/>
<comment type="subcellular location">
    <subcellularLocation>
        <location evidence="1">Mitochondrion</location>
    </subcellularLocation>
</comment>
<evidence type="ECO:0000313" key="10">
    <source>
        <dbReference type="EMBL" id="CAG9537311.1"/>
    </source>
</evidence>
<dbReference type="SUPFAM" id="SSF52540">
    <property type="entry name" value="P-loop containing nucleoside triphosphate hydrolases"/>
    <property type="match status" value="1"/>
</dbReference>
<keyword evidence="4 6" id="KW-0547">Nucleotide-binding</keyword>
<organism evidence="10 11">
    <name type="scientific">Cercopithifilaria johnstoni</name>
    <dbReference type="NCBI Taxonomy" id="2874296"/>
    <lineage>
        <taxon>Eukaryota</taxon>
        <taxon>Metazoa</taxon>
        <taxon>Ecdysozoa</taxon>
        <taxon>Nematoda</taxon>
        <taxon>Chromadorea</taxon>
        <taxon>Rhabditida</taxon>
        <taxon>Spirurina</taxon>
        <taxon>Spiruromorpha</taxon>
        <taxon>Filarioidea</taxon>
        <taxon>Onchocercidae</taxon>
        <taxon>Cercopithifilaria</taxon>
    </lineage>
</organism>
<dbReference type="InterPro" id="IPR006073">
    <property type="entry name" value="GTP-bd"/>
</dbReference>
<dbReference type="FunFam" id="3.30.1360.120:FF:000007">
    <property type="entry name" value="tRNA modification GTPase GTPBP3, mitochondrial"/>
    <property type="match status" value="1"/>
</dbReference>
<dbReference type="CDD" id="cd14858">
    <property type="entry name" value="TrmE_N"/>
    <property type="match status" value="1"/>
</dbReference>
<dbReference type="GO" id="GO:0003924">
    <property type="term" value="F:GTPase activity"/>
    <property type="evidence" value="ECO:0007669"/>
    <property type="project" value="InterPro"/>
</dbReference>
<dbReference type="Gene3D" id="1.20.120.430">
    <property type="entry name" value="tRNA modification GTPase MnmE domain 2"/>
    <property type="match status" value="1"/>
</dbReference>
<dbReference type="CDD" id="cd04164">
    <property type="entry name" value="trmE"/>
    <property type="match status" value="1"/>
</dbReference>
<reference evidence="10" key="1">
    <citation type="submission" date="2021-09" db="EMBL/GenBank/DDBJ databases">
        <authorList>
            <consortium name="Pathogen Informatics"/>
        </authorList>
    </citation>
    <scope>NUCLEOTIDE SEQUENCE</scope>
</reference>
<dbReference type="Pfam" id="PF10396">
    <property type="entry name" value="TrmE_N"/>
    <property type="match status" value="1"/>
</dbReference>
<gene>
    <name evidence="10" type="ORF">CJOHNSTONI_LOCUS7141</name>
</gene>
<dbReference type="GO" id="GO:0030488">
    <property type="term" value="P:tRNA methylation"/>
    <property type="evidence" value="ECO:0007669"/>
    <property type="project" value="TreeGrafter"/>
</dbReference>
<dbReference type="InterPro" id="IPR025867">
    <property type="entry name" value="MnmE_helical"/>
</dbReference>
<dbReference type="InterPro" id="IPR004520">
    <property type="entry name" value="GTPase_MnmE"/>
</dbReference>
<proteinExistence type="inferred from homology"/>
<comment type="caution">
    <text evidence="10">The sequence shown here is derived from an EMBL/GenBank/DDBJ whole genome shotgun (WGS) entry which is preliminary data.</text>
</comment>
<dbReference type="GO" id="GO:0005739">
    <property type="term" value="C:mitochondrion"/>
    <property type="evidence" value="ECO:0007669"/>
    <property type="project" value="UniProtKB-SubCell"/>
</dbReference>
<dbReference type="GO" id="GO:0005525">
    <property type="term" value="F:GTP binding"/>
    <property type="evidence" value="ECO:0007669"/>
    <property type="project" value="UniProtKB-KW"/>
</dbReference>
<dbReference type="PANTHER" id="PTHR42714:SF2">
    <property type="entry name" value="TRNA MODIFICATION GTPASE GTPBP3, MITOCHONDRIAL"/>
    <property type="match status" value="1"/>
</dbReference>
<evidence type="ECO:0000259" key="7">
    <source>
        <dbReference type="Pfam" id="PF01926"/>
    </source>
</evidence>
<dbReference type="PRINTS" id="PR00449">
    <property type="entry name" value="RASTRNSFRMNG"/>
</dbReference>
<dbReference type="Proteomes" id="UP000746747">
    <property type="component" value="Unassembled WGS sequence"/>
</dbReference>
<feature type="domain" description="G" evidence="7">
    <location>
        <begin position="224"/>
        <end position="343"/>
    </location>
</feature>
<evidence type="ECO:0000259" key="9">
    <source>
        <dbReference type="Pfam" id="PF12631"/>
    </source>
</evidence>
<dbReference type="HAMAP" id="MF_00379">
    <property type="entry name" value="GTPase_MnmE"/>
    <property type="match status" value="1"/>
</dbReference>
<evidence type="ECO:0000256" key="4">
    <source>
        <dbReference type="ARBA" id="ARBA00022741"/>
    </source>
</evidence>
<evidence type="ECO:0000256" key="3">
    <source>
        <dbReference type="ARBA" id="ARBA00022694"/>
    </source>
</evidence>
<accession>A0A8J2M903</accession>
<dbReference type="Pfam" id="PF01926">
    <property type="entry name" value="MMR_HSR1"/>
    <property type="match status" value="1"/>
</dbReference>
<keyword evidence="3 6" id="KW-0819">tRNA processing</keyword>
<evidence type="ECO:0000259" key="8">
    <source>
        <dbReference type="Pfam" id="PF10396"/>
    </source>
</evidence>
<evidence type="ECO:0008006" key="12">
    <source>
        <dbReference type="Google" id="ProtNLM"/>
    </source>
</evidence>
<feature type="domain" description="MnmE helical" evidence="9">
    <location>
        <begin position="133"/>
        <end position="454"/>
    </location>
</feature>
<dbReference type="InterPro" id="IPR018948">
    <property type="entry name" value="GTP-bd_TrmE_N"/>
</dbReference>
<keyword evidence="11" id="KW-1185">Reference proteome</keyword>
<dbReference type="OrthoDB" id="188276at2759"/>
<protein>
    <recommendedName>
        <fullName evidence="12">tRNA modification GTPase MnmE</fullName>
    </recommendedName>
</protein>
<dbReference type="InterPro" id="IPR027368">
    <property type="entry name" value="MnmE_dom2"/>
</dbReference>
<evidence type="ECO:0000256" key="6">
    <source>
        <dbReference type="RuleBase" id="RU003313"/>
    </source>
</evidence>
<comment type="similarity">
    <text evidence="2 6">Belongs to the TRAFAC class TrmE-Era-EngA-EngB-Septin-like GTPase superfamily. TrmE GTPase family.</text>
</comment>
<dbReference type="Gene3D" id="3.40.50.300">
    <property type="entry name" value="P-loop containing nucleotide triphosphate hydrolases"/>
    <property type="match status" value="1"/>
</dbReference>
<evidence type="ECO:0000313" key="11">
    <source>
        <dbReference type="Proteomes" id="UP000746747"/>
    </source>
</evidence>
<dbReference type="NCBIfam" id="NF003661">
    <property type="entry name" value="PRK05291.1-3"/>
    <property type="match status" value="1"/>
</dbReference>
<feature type="domain" description="GTP-binding protein TrmE N-terminal" evidence="8">
    <location>
        <begin position="16"/>
        <end position="130"/>
    </location>
</feature>
<keyword evidence="5 6" id="KW-0342">GTP-binding</keyword>
<evidence type="ECO:0000256" key="2">
    <source>
        <dbReference type="ARBA" id="ARBA00011043"/>
    </source>
</evidence>
<dbReference type="Gene3D" id="3.30.1360.120">
    <property type="entry name" value="Probable tRNA modification gtpase trme, domain 1"/>
    <property type="match status" value="1"/>
</dbReference>
<dbReference type="InterPro" id="IPR031168">
    <property type="entry name" value="G_TrmE"/>
</dbReference>
<dbReference type="InterPro" id="IPR027417">
    <property type="entry name" value="P-loop_NTPase"/>
</dbReference>
<evidence type="ECO:0000256" key="5">
    <source>
        <dbReference type="ARBA" id="ARBA00023134"/>
    </source>
</evidence>
<dbReference type="Pfam" id="PF12631">
    <property type="entry name" value="MnmE_helical"/>
    <property type="match status" value="1"/>
</dbReference>
<dbReference type="NCBIfam" id="TIGR00450">
    <property type="entry name" value="mnmE_trmE_thdF"/>
    <property type="match status" value="1"/>
</dbReference>
<dbReference type="EMBL" id="CAKAEH010001536">
    <property type="protein sequence ID" value="CAG9537311.1"/>
    <property type="molecule type" value="Genomic_DNA"/>
</dbReference>